<dbReference type="AlphaFoldDB" id="A0A370N5X1"/>
<dbReference type="RefSeq" id="WP_115102753.1">
    <property type="nucleotide sequence ID" value="NZ_QHKS01000012.1"/>
</dbReference>
<evidence type="ECO:0000256" key="2">
    <source>
        <dbReference type="ARBA" id="ARBA00022475"/>
    </source>
</evidence>
<dbReference type="Proteomes" id="UP000254875">
    <property type="component" value="Unassembled WGS sequence"/>
</dbReference>
<comment type="caution">
    <text evidence="8">The sequence shown here is derived from an EMBL/GenBank/DDBJ whole genome shotgun (WGS) entry which is preliminary data.</text>
</comment>
<evidence type="ECO:0000259" key="7">
    <source>
        <dbReference type="Pfam" id="PF00482"/>
    </source>
</evidence>
<accession>A0A370N5X1</accession>
<evidence type="ECO:0000313" key="9">
    <source>
        <dbReference type="Proteomes" id="UP000254875"/>
    </source>
</evidence>
<dbReference type="OrthoDB" id="9810662at2"/>
<gene>
    <name evidence="8" type="ORF">DLM46_19525</name>
</gene>
<dbReference type="Pfam" id="PF00482">
    <property type="entry name" value="T2SSF"/>
    <property type="match status" value="1"/>
</dbReference>
<evidence type="ECO:0000313" key="8">
    <source>
        <dbReference type="EMBL" id="RDK01007.1"/>
    </source>
</evidence>
<dbReference type="GO" id="GO:0005886">
    <property type="term" value="C:plasma membrane"/>
    <property type="evidence" value="ECO:0007669"/>
    <property type="project" value="UniProtKB-SubCell"/>
</dbReference>
<evidence type="ECO:0000256" key="1">
    <source>
        <dbReference type="ARBA" id="ARBA00004651"/>
    </source>
</evidence>
<protein>
    <submittedName>
        <fullName evidence="8">Fimbrial protein</fullName>
    </submittedName>
</protein>
<sequence length="320" mass="34702">MSPARFETLLDLLMLLALFGVLALWWATKRGGTRGRIADRAREAALSQRLDSSPVDVEGSDSGLRAQLVRRLATLGDRLPLFDAKYREDLGRQMVRGGYRGKLAVPVLVAVKFLFGIVCATLAVMLGSHIPAVGRFPAARGILMVFVFIVGMIVPEYVLALRAQRRRRAMAACLPDALDLLVICTNAGNSLAVSIRRVADELSSICAPLSEEFSLTADELKLSGDSARALNGLAERIDLPSIRALISALTQSMRYGTPITQALRTLSRTERLAHIVSLEEKAAKLAPKMVLPMMVFILPAVVVIAAGPAVIQVLEFFAKK</sequence>
<evidence type="ECO:0000256" key="5">
    <source>
        <dbReference type="ARBA" id="ARBA00023136"/>
    </source>
</evidence>
<dbReference type="EMBL" id="QHKS01000012">
    <property type="protein sequence ID" value="RDK01007.1"/>
    <property type="molecule type" value="Genomic_DNA"/>
</dbReference>
<keyword evidence="2" id="KW-1003">Cell membrane</keyword>
<name>A0A370N5X1_9BURK</name>
<keyword evidence="3 6" id="KW-0812">Transmembrane</keyword>
<keyword evidence="9" id="KW-1185">Reference proteome</keyword>
<evidence type="ECO:0000256" key="6">
    <source>
        <dbReference type="SAM" id="Phobius"/>
    </source>
</evidence>
<dbReference type="PANTHER" id="PTHR35007">
    <property type="entry name" value="INTEGRAL MEMBRANE PROTEIN-RELATED"/>
    <property type="match status" value="1"/>
</dbReference>
<feature type="transmembrane region" description="Helical" evidence="6">
    <location>
        <begin position="290"/>
        <end position="311"/>
    </location>
</feature>
<keyword evidence="4 6" id="KW-1133">Transmembrane helix</keyword>
<reference evidence="9" key="1">
    <citation type="submission" date="2018-05" db="EMBL/GenBank/DDBJ databases">
        <authorList>
            <person name="Feng T."/>
        </authorList>
    </citation>
    <scope>NUCLEOTIDE SEQUENCE [LARGE SCALE GENOMIC DNA]</scope>
    <source>
        <strain evidence="9">S27</strain>
    </source>
</reference>
<feature type="transmembrane region" description="Helical" evidence="6">
    <location>
        <begin position="138"/>
        <end position="160"/>
    </location>
</feature>
<dbReference type="InterPro" id="IPR018076">
    <property type="entry name" value="T2SS_GspF_dom"/>
</dbReference>
<evidence type="ECO:0000256" key="4">
    <source>
        <dbReference type="ARBA" id="ARBA00022989"/>
    </source>
</evidence>
<feature type="domain" description="Type II secretion system protein GspF" evidence="7">
    <location>
        <begin position="178"/>
        <end position="304"/>
    </location>
</feature>
<organism evidence="8 9">
    <name type="scientific">Paraburkholderia lacunae</name>
    <dbReference type="NCBI Taxonomy" id="2211104"/>
    <lineage>
        <taxon>Bacteria</taxon>
        <taxon>Pseudomonadati</taxon>
        <taxon>Pseudomonadota</taxon>
        <taxon>Betaproteobacteria</taxon>
        <taxon>Burkholderiales</taxon>
        <taxon>Burkholderiaceae</taxon>
        <taxon>Paraburkholderia</taxon>
    </lineage>
</organism>
<keyword evidence="5 6" id="KW-0472">Membrane</keyword>
<proteinExistence type="predicted"/>
<comment type="subcellular location">
    <subcellularLocation>
        <location evidence="1">Cell membrane</location>
        <topology evidence="1">Multi-pass membrane protein</topology>
    </subcellularLocation>
</comment>
<dbReference type="PANTHER" id="PTHR35007:SF2">
    <property type="entry name" value="PILUS ASSEMBLE PROTEIN"/>
    <property type="match status" value="1"/>
</dbReference>
<feature type="transmembrane region" description="Helical" evidence="6">
    <location>
        <begin position="103"/>
        <end position="126"/>
    </location>
</feature>
<evidence type="ECO:0000256" key="3">
    <source>
        <dbReference type="ARBA" id="ARBA00022692"/>
    </source>
</evidence>
<feature type="transmembrane region" description="Helical" evidence="6">
    <location>
        <begin position="6"/>
        <end position="27"/>
    </location>
</feature>